<protein>
    <submittedName>
        <fullName evidence="7">Aminopeptidase P family protein</fullName>
    </submittedName>
</protein>
<evidence type="ECO:0000256" key="3">
    <source>
        <dbReference type="ARBA" id="ARBA00022801"/>
    </source>
</evidence>
<evidence type="ECO:0000256" key="2">
    <source>
        <dbReference type="ARBA" id="ARBA00022723"/>
    </source>
</evidence>
<keyword evidence="2" id="KW-0479">Metal-binding</keyword>
<reference evidence="7 8" key="1">
    <citation type="submission" date="2022-10" db="EMBL/GenBank/DDBJ databases">
        <title>High-quality genome sequences of two octocoral-associated bacteria, Endozoicomonas euniceicola EF212 and Endozoicomonas gorgoniicola PS125.</title>
        <authorList>
            <person name="Chiou Y.-J."/>
            <person name="Chen Y.-H."/>
        </authorList>
    </citation>
    <scope>NUCLEOTIDE SEQUENCE [LARGE SCALE GENOMIC DNA]</scope>
    <source>
        <strain evidence="7 8">PS125</strain>
    </source>
</reference>
<dbReference type="RefSeq" id="WP_262565006.1">
    <property type="nucleotide sequence ID" value="NZ_JAPFCC010000001.1"/>
</dbReference>
<name>A0ABT3N0T2_9GAMM</name>
<keyword evidence="3" id="KW-0378">Hydrolase</keyword>
<dbReference type="InterPro" id="IPR033740">
    <property type="entry name" value="Pept_M24B"/>
</dbReference>
<evidence type="ECO:0000313" key="7">
    <source>
        <dbReference type="EMBL" id="MCW7555234.1"/>
    </source>
</evidence>
<dbReference type="GO" id="GO:0004177">
    <property type="term" value="F:aminopeptidase activity"/>
    <property type="evidence" value="ECO:0007669"/>
    <property type="project" value="UniProtKB-KW"/>
</dbReference>
<evidence type="ECO:0000256" key="1">
    <source>
        <dbReference type="ARBA" id="ARBA00008766"/>
    </source>
</evidence>
<dbReference type="InterPro" id="IPR032416">
    <property type="entry name" value="Peptidase_M24_C"/>
</dbReference>
<comment type="caution">
    <text evidence="7">The sequence shown here is derived from an EMBL/GenBank/DDBJ whole genome shotgun (WGS) entry which is preliminary data.</text>
</comment>
<feature type="domain" description="Peptidase M24 C-terminal" evidence="6">
    <location>
        <begin position="533"/>
        <end position="593"/>
    </location>
</feature>
<keyword evidence="7" id="KW-0645">Protease</keyword>
<evidence type="ECO:0000259" key="4">
    <source>
        <dbReference type="Pfam" id="PF00557"/>
    </source>
</evidence>
<evidence type="ECO:0000259" key="5">
    <source>
        <dbReference type="Pfam" id="PF01321"/>
    </source>
</evidence>
<feature type="domain" description="Peptidase M24" evidence="4">
    <location>
        <begin position="311"/>
        <end position="524"/>
    </location>
</feature>
<organism evidence="7 8">
    <name type="scientific">Endozoicomonas gorgoniicola</name>
    <dbReference type="NCBI Taxonomy" id="1234144"/>
    <lineage>
        <taxon>Bacteria</taxon>
        <taxon>Pseudomonadati</taxon>
        <taxon>Pseudomonadota</taxon>
        <taxon>Gammaproteobacteria</taxon>
        <taxon>Oceanospirillales</taxon>
        <taxon>Endozoicomonadaceae</taxon>
        <taxon>Endozoicomonas</taxon>
    </lineage>
</organism>
<dbReference type="Pfam" id="PF01321">
    <property type="entry name" value="Creatinase_N"/>
    <property type="match status" value="1"/>
</dbReference>
<keyword evidence="8" id="KW-1185">Reference proteome</keyword>
<dbReference type="Pfam" id="PF00557">
    <property type="entry name" value="Peptidase_M24"/>
    <property type="match status" value="1"/>
</dbReference>
<dbReference type="CDD" id="cd01085">
    <property type="entry name" value="APP"/>
    <property type="match status" value="1"/>
</dbReference>
<dbReference type="Gene3D" id="3.90.230.10">
    <property type="entry name" value="Creatinase/methionine aminopeptidase superfamily"/>
    <property type="match status" value="1"/>
</dbReference>
<dbReference type="InterPro" id="IPR029149">
    <property type="entry name" value="Creatin/AminoP/Spt16_N"/>
</dbReference>
<proteinExistence type="inferred from homology"/>
<dbReference type="InterPro" id="IPR000994">
    <property type="entry name" value="Pept_M24"/>
</dbReference>
<accession>A0ABT3N0T2</accession>
<dbReference type="InterPro" id="IPR000587">
    <property type="entry name" value="Creatinase_N"/>
</dbReference>
<sequence length="593" mass="66120">MSSTQEKLTALRAAMSASDIDAWIIPSSDPHESEYTAEHWGGRAWLSGFTGSAGTVVVLKDQAALWTDGRYFLQASQELENSGIELMRDGMPEVPAIHEWLVDTLPEGSVVGFDGKVMSHHQTEKLLAAFADKNITIDVEKDLLETIWIDRPDMPATPVFLHDDSIAGKTREEKLAEVRLEMTKKGASHLLITMLDDIAWLLNLRASDIECNPVFLSYILLTDTDVKLYINASRIEDDALQALKQSGIELLPYDAIADDIRNLDSNTRLLMNPASTNQWLVNALPESVKIIKAASPTLLLKAIKNDVEIQRMGDCHRRDGAAVVRFMRWLEETIPGGEVTELSLDEFLQASRAQAPEFKGPSFPTIAGYASNGAIIHYRADEQSCQNVEAKGLLLVDSGAQYPDGTTDITRTFACGPMTEEEQKDYTLVLKSHINLAKARFLKGTRGMQLDILARQPVWEAGQNYNHGTGHGIGYFLNVHEGPHSVSPKWIDQPLQVGMLLTNEPGMYRNGKHGVRLENIMRVAEDITTEFGEFYNLVPMTLAPIDTRPIIREMLTQPEIDWLNQYHEMVREALSPLLSGADLDWLNKATQPF</sequence>
<dbReference type="SUPFAM" id="SSF53092">
    <property type="entry name" value="Creatinase/prolidase N-terminal domain"/>
    <property type="match status" value="1"/>
</dbReference>
<evidence type="ECO:0000313" key="8">
    <source>
        <dbReference type="Proteomes" id="UP001209854"/>
    </source>
</evidence>
<dbReference type="PANTHER" id="PTHR43763:SF6">
    <property type="entry name" value="XAA-PRO AMINOPEPTIDASE 1"/>
    <property type="match status" value="1"/>
</dbReference>
<gene>
    <name evidence="7" type="ORF">NX722_21925</name>
</gene>
<feature type="domain" description="Creatinase N-terminal" evidence="5">
    <location>
        <begin position="8"/>
        <end position="136"/>
    </location>
</feature>
<dbReference type="Pfam" id="PF16189">
    <property type="entry name" value="Creatinase_N_2"/>
    <property type="match status" value="1"/>
</dbReference>
<dbReference type="Gene3D" id="3.40.350.10">
    <property type="entry name" value="Creatinase/prolidase N-terminal domain"/>
    <property type="match status" value="2"/>
</dbReference>
<comment type="similarity">
    <text evidence="1">Belongs to the peptidase M24B family.</text>
</comment>
<dbReference type="PANTHER" id="PTHR43763">
    <property type="entry name" value="XAA-PRO AMINOPEPTIDASE 1"/>
    <property type="match status" value="1"/>
</dbReference>
<dbReference type="SUPFAM" id="SSF55920">
    <property type="entry name" value="Creatinase/aminopeptidase"/>
    <property type="match status" value="1"/>
</dbReference>
<dbReference type="InterPro" id="IPR050422">
    <property type="entry name" value="X-Pro_aminopeptidase_P"/>
</dbReference>
<dbReference type="EMBL" id="JAPFCC010000001">
    <property type="protein sequence ID" value="MCW7555234.1"/>
    <property type="molecule type" value="Genomic_DNA"/>
</dbReference>
<dbReference type="Proteomes" id="UP001209854">
    <property type="component" value="Unassembled WGS sequence"/>
</dbReference>
<evidence type="ECO:0000259" key="6">
    <source>
        <dbReference type="Pfam" id="PF16188"/>
    </source>
</evidence>
<dbReference type="Pfam" id="PF16188">
    <property type="entry name" value="Peptidase_M24_C"/>
    <property type="match status" value="1"/>
</dbReference>
<keyword evidence="7" id="KW-0031">Aminopeptidase</keyword>
<dbReference type="InterPro" id="IPR036005">
    <property type="entry name" value="Creatinase/aminopeptidase-like"/>
</dbReference>